<evidence type="ECO:0000256" key="1">
    <source>
        <dbReference type="SAM" id="MobiDB-lite"/>
    </source>
</evidence>
<dbReference type="AlphaFoldDB" id="A0A8J5RM29"/>
<protein>
    <submittedName>
        <fullName evidence="2">Uncharacterized protein</fullName>
    </submittedName>
</protein>
<reference evidence="2" key="2">
    <citation type="submission" date="2021-02" db="EMBL/GenBank/DDBJ databases">
        <authorList>
            <person name="Kimball J.A."/>
            <person name="Haas M.W."/>
            <person name="Macchietto M."/>
            <person name="Kono T."/>
            <person name="Duquette J."/>
            <person name="Shao M."/>
        </authorList>
    </citation>
    <scope>NUCLEOTIDE SEQUENCE</scope>
    <source>
        <tissue evidence="2">Fresh leaf tissue</tissue>
    </source>
</reference>
<reference evidence="2" key="1">
    <citation type="journal article" date="2021" name="bioRxiv">
        <title>Whole Genome Assembly and Annotation of Northern Wild Rice, Zizania palustris L., Supports a Whole Genome Duplication in the Zizania Genus.</title>
        <authorList>
            <person name="Haas M."/>
            <person name="Kono T."/>
            <person name="Macchietto M."/>
            <person name="Millas R."/>
            <person name="McGilp L."/>
            <person name="Shao M."/>
            <person name="Duquette J."/>
            <person name="Hirsch C.N."/>
            <person name="Kimball J."/>
        </authorList>
    </citation>
    <scope>NUCLEOTIDE SEQUENCE</scope>
    <source>
        <tissue evidence="2">Fresh leaf tissue</tissue>
    </source>
</reference>
<feature type="compositionally biased region" description="Basic and acidic residues" evidence="1">
    <location>
        <begin position="58"/>
        <end position="71"/>
    </location>
</feature>
<evidence type="ECO:0000313" key="2">
    <source>
        <dbReference type="EMBL" id="KAG8061520.1"/>
    </source>
</evidence>
<dbReference type="EMBL" id="JAAALK010000286">
    <property type="protein sequence ID" value="KAG8061520.1"/>
    <property type="molecule type" value="Genomic_DNA"/>
</dbReference>
<organism evidence="2 3">
    <name type="scientific">Zizania palustris</name>
    <name type="common">Northern wild rice</name>
    <dbReference type="NCBI Taxonomy" id="103762"/>
    <lineage>
        <taxon>Eukaryota</taxon>
        <taxon>Viridiplantae</taxon>
        <taxon>Streptophyta</taxon>
        <taxon>Embryophyta</taxon>
        <taxon>Tracheophyta</taxon>
        <taxon>Spermatophyta</taxon>
        <taxon>Magnoliopsida</taxon>
        <taxon>Liliopsida</taxon>
        <taxon>Poales</taxon>
        <taxon>Poaceae</taxon>
        <taxon>BOP clade</taxon>
        <taxon>Oryzoideae</taxon>
        <taxon>Oryzeae</taxon>
        <taxon>Zizaniinae</taxon>
        <taxon>Zizania</taxon>
    </lineage>
</organism>
<proteinExistence type="predicted"/>
<keyword evidence="3" id="KW-1185">Reference proteome</keyword>
<feature type="compositionally biased region" description="Gly residues" evidence="1">
    <location>
        <begin position="19"/>
        <end position="28"/>
    </location>
</feature>
<comment type="caution">
    <text evidence="2">The sequence shown here is derived from an EMBL/GenBank/DDBJ whole genome shotgun (WGS) entry which is preliminary data.</text>
</comment>
<gene>
    <name evidence="2" type="ORF">GUJ93_ZPchr0003g18253</name>
</gene>
<feature type="region of interest" description="Disordered" evidence="1">
    <location>
        <begin position="1"/>
        <end position="79"/>
    </location>
</feature>
<evidence type="ECO:0000313" key="3">
    <source>
        <dbReference type="Proteomes" id="UP000729402"/>
    </source>
</evidence>
<sequence>MDAAVVPDGRGRGREVDGCGAGKGGVGRGRGRAADGSTRWTAGTVVGGRMRGAMRQNELAREVKRRVDGLHETTGSGRG</sequence>
<accession>A0A8J5RM29</accession>
<dbReference type="Proteomes" id="UP000729402">
    <property type="component" value="Unassembled WGS sequence"/>
</dbReference>
<name>A0A8J5RM29_ZIZPA</name>